<dbReference type="Proteomes" id="UP001321749">
    <property type="component" value="Unassembled WGS sequence"/>
</dbReference>
<dbReference type="Gene3D" id="3.40.50.2000">
    <property type="entry name" value="Glycogen Phosphorylase B"/>
    <property type="match status" value="2"/>
</dbReference>
<reference evidence="2" key="2">
    <citation type="submission" date="2023-06" db="EMBL/GenBank/DDBJ databases">
        <authorList>
            <consortium name="Lawrence Berkeley National Laboratory"/>
            <person name="Mondo S.J."/>
            <person name="Hensen N."/>
            <person name="Bonometti L."/>
            <person name="Westerberg I."/>
            <person name="Brannstrom I.O."/>
            <person name="Guillou S."/>
            <person name="Cros-Aarteil S."/>
            <person name="Calhoun S."/>
            <person name="Haridas S."/>
            <person name="Kuo A."/>
            <person name="Pangilinan J."/>
            <person name="Riley R."/>
            <person name="Labutti K."/>
            <person name="Andreopoulos B."/>
            <person name="Lipzen A."/>
            <person name="Chen C."/>
            <person name="Yanf M."/>
            <person name="Daum C."/>
            <person name="Ng V."/>
            <person name="Clum A."/>
            <person name="Steindorff A."/>
            <person name="Ohm R."/>
            <person name="Martin F."/>
            <person name="Silar P."/>
            <person name="Natvig D."/>
            <person name="Lalanne C."/>
            <person name="Gautier V."/>
            <person name="Ament-Velasquez S.L."/>
            <person name="Kruys A."/>
            <person name="Hutchinson M.I."/>
            <person name="Powell A.J."/>
            <person name="Barry K."/>
            <person name="Miller A.N."/>
            <person name="Grigoriev I.V."/>
            <person name="Debuchy R."/>
            <person name="Gladieux P."/>
            <person name="Thoren M.H."/>
            <person name="Johannesson H."/>
        </authorList>
    </citation>
    <scope>NUCLEOTIDE SEQUENCE</scope>
    <source>
        <strain evidence="2">PSN324</strain>
    </source>
</reference>
<evidence type="ECO:0000256" key="1">
    <source>
        <dbReference type="ARBA" id="ARBA00022679"/>
    </source>
</evidence>
<reference evidence="2" key="1">
    <citation type="journal article" date="2023" name="Mol. Phylogenet. Evol.">
        <title>Genome-scale phylogeny and comparative genomics of the fungal order Sordariales.</title>
        <authorList>
            <person name="Hensen N."/>
            <person name="Bonometti L."/>
            <person name="Westerberg I."/>
            <person name="Brannstrom I.O."/>
            <person name="Guillou S."/>
            <person name="Cros-Aarteil S."/>
            <person name="Calhoun S."/>
            <person name="Haridas S."/>
            <person name="Kuo A."/>
            <person name="Mondo S."/>
            <person name="Pangilinan J."/>
            <person name="Riley R."/>
            <person name="LaButti K."/>
            <person name="Andreopoulos B."/>
            <person name="Lipzen A."/>
            <person name="Chen C."/>
            <person name="Yan M."/>
            <person name="Daum C."/>
            <person name="Ng V."/>
            <person name="Clum A."/>
            <person name="Steindorff A."/>
            <person name="Ohm R.A."/>
            <person name="Martin F."/>
            <person name="Silar P."/>
            <person name="Natvig D.O."/>
            <person name="Lalanne C."/>
            <person name="Gautier V."/>
            <person name="Ament-Velasquez S.L."/>
            <person name="Kruys A."/>
            <person name="Hutchinson M.I."/>
            <person name="Powell A.J."/>
            <person name="Barry K."/>
            <person name="Miller A.N."/>
            <person name="Grigoriev I.V."/>
            <person name="Debuchy R."/>
            <person name="Gladieux P."/>
            <person name="Hiltunen Thoren M."/>
            <person name="Johannesson H."/>
        </authorList>
    </citation>
    <scope>NUCLEOTIDE SEQUENCE</scope>
    <source>
        <strain evidence="2">PSN324</strain>
    </source>
</reference>
<accession>A0AAV9HSA8</accession>
<dbReference type="Pfam" id="PF00201">
    <property type="entry name" value="UDPGT"/>
    <property type="match status" value="1"/>
</dbReference>
<dbReference type="GO" id="GO:0008194">
    <property type="term" value="F:UDP-glycosyltransferase activity"/>
    <property type="evidence" value="ECO:0007669"/>
    <property type="project" value="InterPro"/>
</dbReference>
<gene>
    <name evidence="2" type="ORF">QBC42DRAFT_324921</name>
</gene>
<name>A0AAV9HSA8_9PEZI</name>
<sequence>MAPSPSPKRILLLTNSEHGQANVFLATAYALLTQETHHVEVHFASFPPIQQFVKSTSHHAQSDNPLSLPIVFHAVSGIPMVSAWSRPETTAERNNLQNFDLFDAIQRMRVLLKVTLPWTGPEFVNIMQSVLRTLSEVEPHAIAVDPAFSPALTALRHAGARFVVLSPNTIKDFAMPHQPNGEALWKYPCTGTPHPFPLPLARVPANIFLILLALLCSALFDSHRRSIQAYVERAFPGAKLTTLNDLSLRPQELGAKFLVANLAEIEFPLANIPRHIVPCGPMIRPALRVQEVDRNLAAWLGRAPTVYINLGTHLFFDEEFAGEMAKGVNILLDHSRSLEWRDLTGRLKGLQVLWKLNNTAGDKEGLKGPWAAVRRILSREMDEDLVRVVEWIEAEPTAVLEIGTVVCAVHHGGANTFLETVSAGVPQVVLPVWMDTYDFARRAEYLEIGRWGNISAGVDKVCRGDELGSVLIDVIVGGRWSVYADNARKLADVCRKSGGGRAIVAGHILGDIEEVDSIY</sequence>
<dbReference type="AlphaFoldDB" id="A0AAV9HSA8"/>
<evidence type="ECO:0008006" key="4">
    <source>
        <dbReference type="Google" id="ProtNLM"/>
    </source>
</evidence>
<proteinExistence type="predicted"/>
<keyword evidence="3" id="KW-1185">Reference proteome</keyword>
<dbReference type="SUPFAM" id="SSF53756">
    <property type="entry name" value="UDP-Glycosyltransferase/glycogen phosphorylase"/>
    <property type="match status" value="1"/>
</dbReference>
<dbReference type="EMBL" id="MU864962">
    <property type="protein sequence ID" value="KAK4463208.1"/>
    <property type="molecule type" value="Genomic_DNA"/>
</dbReference>
<comment type="caution">
    <text evidence="2">The sequence shown here is derived from an EMBL/GenBank/DDBJ whole genome shotgun (WGS) entry which is preliminary data.</text>
</comment>
<organism evidence="2 3">
    <name type="scientific">Cladorrhinum samala</name>
    <dbReference type="NCBI Taxonomy" id="585594"/>
    <lineage>
        <taxon>Eukaryota</taxon>
        <taxon>Fungi</taxon>
        <taxon>Dikarya</taxon>
        <taxon>Ascomycota</taxon>
        <taxon>Pezizomycotina</taxon>
        <taxon>Sordariomycetes</taxon>
        <taxon>Sordariomycetidae</taxon>
        <taxon>Sordariales</taxon>
        <taxon>Podosporaceae</taxon>
        <taxon>Cladorrhinum</taxon>
    </lineage>
</organism>
<dbReference type="InterPro" id="IPR002213">
    <property type="entry name" value="UDP_glucos_trans"/>
</dbReference>
<protein>
    <recommendedName>
        <fullName evidence="4">UDP-glucoronosyl and UDP-glucosyl transferase family protein</fullName>
    </recommendedName>
</protein>
<evidence type="ECO:0000313" key="2">
    <source>
        <dbReference type="EMBL" id="KAK4463208.1"/>
    </source>
</evidence>
<keyword evidence="1" id="KW-0808">Transferase</keyword>
<evidence type="ECO:0000313" key="3">
    <source>
        <dbReference type="Proteomes" id="UP001321749"/>
    </source>
</evidence>